<dbReference type="EMBL" id="CH476616">
    <property type="protein sequence ID" value="EEP78500.1"/>
    <property type="molecule type" value="Genomic_DNA"/>
</dbReference>
<dbReference type="RefSeq" id="XP_002543829.1">
    <property type="nucleotide sequence ID" value="XM_002543783.1"/>
</dbReference>
<evidence type="ECO:0000313" key="2">
    <source>
        <dbReference type="Proteomes" id="UP000002058"/>
    </source>
</evidence>
<dbReference type="GeneID" id="8440185"/>
<sequence length="279" mass="31162">MRSRVVYQRGGYRLVAVWVQTAVCLDEPSRCNGSTIYVKPRARLSRDLLRREDLGHFDIWQIVLGRLGEAKNSGWWDTITLYIPGLDLQPWEKATVVWCTFPLPTSDRRGGSWNQRLFGSASNLAPDLHSPLDVMSLLLVRATAHMVHDGSISSSAGLDVELCVADLRHRAGLRRALSIIDGPPGTPKKSVDCVWQSAHGRGRGARVLVKARQTLGLFLARFKPPKHSTSRSGDNMQACGELEGSHRPAPPGRCEVHESWFACPWYRVYVFLLPVRSTN</sequence>
<dbReference type="KEGG" id="ure:UREG_03346"/>
<protein>
    <submittedName>
        <fullName evidence="1">Uncharacterized protein</fullName>
    </submittedName>
</protein>
<name>C4JQK1_UNCRE</name>
<dbReference type="AlphaFoldDB" id="C4JQK1"/>
<organism evidence="1 2">
    <name type="scientific">Uncinocarpus reesii (strain UAMH 1704)</name>
    <dbReference type="NCBI Taxonomy" id="336963"/>
    <lineage>
        <taxon>Eukaryota</taxon>
        <taxon>Fungi</taxon>
        <taxon>Dikarya</taxon>
        <taxon>Ascomycota</taxon>
        <taxon>Pezizomycotina</taxon>
        <taxon>Eurotiomycetes</taxon>
        <taxon>Eurotiomycetidae</taxon>
        <taxon>Onygenales</taxon>
        <taxon>Onygenaceae</taxon>
        <taxon>Uncinocarpus</taxon>
    </lineage>
</organism>
<dbReference type="InParanoid" id="C4JQK1"/>
<gene>
    <name evidence="1" type="ORF">UREG_03346</name>
</gene>
<keyword evidence="2" id="KW-1185">Reference proteome</keyword>
<dbReference type="VEuPathDB" id="FungiDB:UREG_03346"/>
<dbReference type="Proteomes" id="UP000002058">
    <property type="component" value="Unassembled WGS sequence"/>
</dbReference>
<dbReference type="HOGENOM" id="CLU_998182_0_0_1"/>
<evidence type="ECO:0000313" key="1">
    <source>
        <dbReference type="EMBL" id="EEP78500.1"/>
    </source>
</evidence>
<accession>C4JQK1</accession>
<proteinExistence type="predicted"/>
<reference evidence="2" key="1">
    <citation type="journal article" date="2009" name="Genome Res.">
        <title>Comparative genomic analyses of the human fungal pathogens Coccidioides and their relatives.</title>
        <authorList>
            <person name="Sharpton T.J."/>
            <person name="Stajich J.E."/>
            <person name="Rounsley S.D."/>
            <person name="Gardner M.J."/>
            <person name="Wortman J.R."/>
            <person name="Jordar V.S."/>
            <person name="Maiti R."/>
            <person name="Kodira C.D."/>
            <person name="Neafsey D.E."/>
            <person name="Zeng Q."/>
            <person name="Hung C.-Y."/>
            <person name="McMahan C."/>
            <person name="Muszewska A."/>
            <person name="Grynberg M."/>
            <person name="Mandel M.A."/>
            <person name="Kellner E.M."/>
            <person name="Barker B.M."/>
            <person name="Galgiani J.N."/>
            <person name="Orbach M.J."/>
            <person name="Kirkland T.N."/>
            <person name="Cole G.T."/>
            <person name="Henn M.R."/>
            <person name="Birren B.W."/>
            <person name="Taylor J.W."/>
        </authorList>
    </citation>
    <scope>NUCLEOTIDE SEQUENCE [LARGE SCALE GENOMIC DNA]</scope>
    <source>
        <strain evidence="2">UAMH 1704</strain>
    </source>
</reference>